<feature type="domain" description="DUF7575" evidence="2">
    <location>
        <begin position="104"/>
        <end position="128"/>
    </location>
</feature>
<feature type="transmembrane region" description="Helical" evidence="1">
    <location>
        <begin position="12"/>
        <end position="28"/>
    </location>
</feature>
<sequence length="149" mass="16256">MSQSVSRKRPWLAALLGALATGLGHVYLRRWRRAFGWVAVLFAVSVLFVDQAALSALAAGDAVDVAELTPLLIAGGLSIADAYLLARIQNAAVRLTVTPDGRLNSCPNCGKELDSELDFCHWCTAELDDFEAVIAERSDERGRRTRQKE</sequence>
<evidence type="ECO:0000313" key="5">
    <source>
        <dbReference type="Proteomes" id="UP000199289"/>
    </source>
</evidence>
<dbReference type="Proteomes" id="UP000255421">
    <property type="component" value="Unassembled WGS sequence"/>
</dbReference>
<dbReference type="Proteomes" id="UP000199289">
    <property type="component" value="Unassembled WGS sequence"/>
</dbReference>
<dbReference type="AlphaFoldDB" id="A0A1H0YI71"/>
<feature type="transmembrane region" description="Helical" evidence="1">
    <location>
        <begin position="35"/>
        <end position="59"/>
    </location>
</feature>
<evidence type="ECO:0000313" key="6">
    <source>
        <dbReference type="Proteomes" id="UP000255421"/>
    </source>
</evidence>
<evidence type="ECO:0000259" key="2">
    <source>
        <dbReference type="Pfam" id="PF24460"/>
    </source>
</evidence>
<protein>
    <submittedName>
        <fullName evidence="3">Zinc ribbon domain-containing protein</fullName>
    </submittedName>
</protein>
<keyword evidence="6" id="KW-1185">Reference proteome</keyword>
<name>A0A1H0YI71_9EURY</name>
<organism evidence="4 5">
    <name type="scientific">Halopelagius longus</name>
    <dbReference type="NCBI Taxonomy" id="1236180"/>
    <lineage>
        <taxon>Archaea</taxon>
        <taxon>Methanobacteriati</taxon>
        <taxon>Methanobacteriota</taxon>
        <taxon>Stenosarchaea group</taxon>
        <taxon>Halobacteria</taxon>
        <taxon>Halobacteriales</taxon>
        <taxon>Haloferacaceae</taxon>
    </lineage>
</organism>
<keyword evidence="1" id="KW-0812">Transmembrane</keyword>
<dbReference type="RefSeq" id="WP_092532787.1">
    <property type="nucleotide sequence ID" value="NZ_FNKQ01000001.1"/>
</dbReference>
<reference evidence="4" key="1">
    <citation type="submission" date="2016-10" db="EMBL/GenBank/DDBJ databases">
        <authorList>
            <person name="de Groot N.N."/>
        </authorList>
    </citation>
    <scope>NUCLEOTIDE SEQUENCE [LARGE SCALE GENOMIC DNA]</scope>
    <source>
        <strain evidence="4">CGMCC 1.12397</strain>
    </source>
</reference>
<gene>
    <name evidence="3" type="ORF">DWB78_12625</name>
    <name evidence="4" type="ORF">SAMN05216278_0639</name>
</gene>
<proteinExistence type="predicted"/>
<evidence type="ECO:0000313" key="3">
    <source>
        <dbReference type="EMBL" id="RDI72495.1"/>
    </source>
</evidence>
<evidence type="ECO:0000313" key="4">
    <source>
        <dbReference type="EMBL" id="SDQ14616.1"/>
    </source>
</evidence>
<accession>A0A1H0YI71</accession>
<reference evidence="3 6" key="3">
    <citation type="submission" date="2018-07" db="EMBL/GenBank/DDBJ databases">
        <title>Genome sequence of extremly halophilic archaeon Halopelagius longus strain BC12-B1.</title>
        <authorList>
            <person name="Zhang X."/>
        </authorList>
    </citation>
    <scope>NUCLEOTIDE SEQUENCE [LARGE SCALE GENOMIC DNA]</scope>
    <source>
        <strain evidence="3 6">BC12-B1</strain>
    </source>
</reference>
<keyword evidence="1" id="KW-0472">Membrane</keyword>
<dbReference type="Pfam" id="PF24460">
    <property type="entry name" value="DUF7575"/>
    <property type="match status" value="1"/>
</dbReference>
<dbReference type="OrthoDB" id="204947at2157"/>
<keyword evidence="1" id="KW-1133">Transmembrane helix</keyword>
<dbReference type="InterPro" id="IPR055997">
    <property type="entry name" value="DUF7575"/>
</dbReference>
<feature type="transmembrane region" description="Helical" evidence="1">
    <location>
        <begin position="65"/>
        <end position="86"/>
    </location>
</feature>
<dbReference type="EMBL" id="FNKQ01000001">
    <property type="protein sequence ID" value="SDQ14616.1"/>
    <property type="molecule type" value="Genomic_DNA"/>
</dbReference>
<reference evidence="5" key="2">
    <citation type="submission" date="2016-10" db="EMBL/GenBank/DDBJ databases">
        <authorList>
            <person name="Varghese N."/>
            <person name="Submissions S."/>
        </authorList>
    </citation>
    <scope>NUCLEOTIDE SEQUENCE [LARGE SCALE GENOMIC DNA]</scope>
    <source>
        <strain evidence="5">CGMCC 1.12397</strain>
    </source>
</reference>
<evidence type="ECO:0000256" key="1">
    <source>
        <dbReference type="SAM" id="Phobius"/>
    </source>
</evidence>
<dbReference type="EMBL" id="QQST01000001">
    <property type="protein sequence ID" value="RDI72495.1"/>
    <property type="molecule type" value="Genomic_DNA"/>
</dbReference>